<sequence>MAQNSSTTGKIPVLLLKTKSAPADGYEELFSTLDGNRYRPIFVPVLEHRFKQDALDQVRESITSKGFIGVAGSGLTKYGALIFTSQRAVEAFSNVVEDTRREGKHSLEDLLPPNVPLYVVGPATARGLRALNLPCPIVGEHTGNGDALAGFILEHYHGLYHDSDKPPILFLVGEKRRDIIPTTLQSENLPQERRSRVDELVVYETGEMLSFKSEFSSIWQTYQKDQVQHQWVVVFSPTGCKAMLESLGLLDATTGKAKSTPAARNILVATIGPTTRDYLINEFGFSPDVSAECPSPDGIAKAIRSSSPHKEEDATAGTKRKADASLPQTKPKAKAARKQTTLEETLGKEHETPEVPRVDQDMKDASEDEQQKEEIKEEGAKQSDEDQHHRKPDVAQTPAEHEESSKAKTNDNGAIEESSQREKKLPSNILEKGIIYFFTRNRVGIEDSDSVGDLQRTFFVLRPLPPGAKIVDGALPDLKNNRLLALPKKAFPKSKKDKFMAFVEKAPVTIQDLKDDFFRGSEYETRTQGTRQQQPVATVGEGVYAITRTEDRTTHLAYALTIPTELGEVQEDLGLRSQGSFIISVKNPKRSGPASAQLPQGPEFPEEIIEEFRGLAWSEVKPKYLDYENCQILLIGESTESAMEPLKKDQKHGKEEPKEELEALEHEDELRVKHLHGDDTIFDDLNISKKDYSQVPTTW</sequence>
<dbReference type="PANTHER" id="PTHR12390:SF0">
    <property type="entry name" value="UROPORPHYRINOGEN-III SYNTHASE"/>
    <property type="match status" value="1"/>
</dbReference>
<dbReference type="InterPro" id="IPR039793">
    <property type="entry name" value="UROS/Hem4"/>
</dbReference>
<evidence type="ECO:0000259" key="2">
    <source>
        <dbReference type="Pfam" id="PF02602"/>
    </source>
</evidence>
<protein>
    <submittedName>
        <fullName evidence="3">Tetrapyrrole biosynthesis, uroporphyrinogen III synthase</fullName>
    </submittedName>
</protein>
<feature type="compositionally biased region" description="Basic and acidic residues" evidence="1">
    <location>
        <begin position="372"/>
        <end position="388"/>
    </location>
</feature>
<dbReference type="OrthoDB" id="1028014at2759"/>
<reference evidence="3" key="1">
    <citation type="journal article" date="2020" name="Stud. Mycol.">
        <title>101 Dothideomycetes genomes: a test case for predicting lifestyles and emergence of pathogens.</title>
        <authorList>
            <person name="Haridas S."/>
            <person name="Albert R."/>
            <person name="Binder M."/>
            <person name="Bloem J."/>
            <person name="Labutti K."/>
            <person name="Salamov A."/>
            <person name="Andreopoulos B."/>
            <person name="Baker S."/>
            <person name="Barry K."/>
            <person name="Bills G."/>
            <person name="Bluhm B."/>
            <person name="Cannon C."/>
            <person name="Castanera R."/>
            <person name="Culley D."/>
            <person name="Daum C."/>
            <person name="Ezra D."/>
            <person name="Gonzalez J."/>
            <person name="Henrissat B."/>
            <person name="Kuo A."/>
            <person name="Liang C."/>
            <person name="Lipzen A."/>
            <person name="Lutzoni F."/>
            <person name="Magnuson J."/>
            <person name="Mondo S."/>
            <person name="Nolan M."/>
            <person name="Ohm R."/>
            <person name="Pangilinan J."/>
            <person name="Park H.-J."/>
            <person name="Ramirez L."/>
            <person name="Alfaro M."/>
            <person name="Sun H."/>
            <person name="Tritt A."/>
            <person name="Yoshinaga Y."/>
            <person name="Zwiers L.-H."/>
            <person name="Turgeon B."/>
            <person name="Goodwin S."/>
            <person name="Spatafora J."/>
            <person name="Crous P."/>
            <person name="Grigoriev I."/>
        </authorList>
    </citation>
    <scope>NUCLEOTIDE SEQUENCE</scope>
    <source>
        <strain evidence="3">CBS 627.86</strain>
    </source>
</reference>
<feature type="compositionally biased region" description="Basic and acidic residues" evidence="1">
    <location>
        <begin position="345"/>
        <end position="365"/>
    </location>
</feature>
<dbReference type="GO" id="GO:0006780">
    <property type="term" value="P:uroporphyrinogen III biosynthetic process"/>
    <property type="evidence" value="ECO:0007669"/>
    <property type="project" value="InterPro"/>
</dbReference>
<proteinExistence type="predicted"/>
<dbReference type="InterPro" id="IPR036108">
    <property type="entry name" value="4pyrrol_syn_uPrphyn_synt_sf"/>
</dbReference>
<dbReference type="EMBL" id="ML977323">
    <property type="protein sequence ID" value="KAF2115215.1"/>
    <property type="molecule type" value="Genomic_DNA"/>
</dbReference>
<dbReference type="SUPFAM" id="SSF69618">
    <property type="entry name" value="HemD-like"/>
    <property type="match status" value="1"/>
</dbReference>
<evidence type="ECO:0000313" key="4">
    <source>
        <dbReference type="Proteomes" id="UP000799770"/>
    </source>
</evidence>
<dbReference type="FunFam" id="3.40.50.10090:FF:000011">
    <property type="entry name" value="Uroporphyrinogen-III synthase (UroS), putative"/>
    <property type="match status" value="1"/>
</dbReference>
<dbReference type="GO" id="GO:0004852">
    <property type="term" value="F:uroporphyrinogen-III synthase activity"/>
    <property type="evidence" value="ECO:0007669"/>
    <property type="project" value="InterPro"/>
</dbReference>
<feature type="region of interest" description="Disordered" evidence="1">
    <location>
        <begin position="644"/>
        <end position="666"/>
    </location>
</feature>
<dbReference type="CDD" id="cd06578">
    <property type="entry name" value="HemD"/>
    <property type="match status" value="1"/>
</dbReference>
<feature type="region of interest" description="Disordered" evidence="1">
    <location>
        <begin position="289"/>
        <end position="424"/>
    </location>
</feature>
<dbReference type="InterPro" id="IPR003754">
    <property type="entry name" value="4pyrrol_synth_uPrphyn_synth"/>
</dbReference>
<dbReference type="AlphaFoldDB" id="A0A6A5Z7E8"/>
<dbReference type="GO" id="GO:0006782">
    <property type="term" value="P:protoporphyrinogen IX biosynthetic process"/>
    <property type="evidence" value="ECO:0007669"/>
    <property type="project" value="UniProtKB-UniPathway"/>
</dbReference>
<dbReference type="PANTHER" id="PTHR12390">
    <property type="entry name" value="UROPORPHYRINOGEN III SYNTHASE"/>
    <property type="match status" value="1"/>
</dbReference>
<dbReference type="UniPathway" id="UPA00251">
    <property type="reaction ID" value="UER00320"/>
</dbReference>
<dbReference type="Pfam" id="PF02602">
    <property type="entry name" value="HEM4"/>
    <property type="match status" value="1"/>
</dbReference>
<feature type="compositionally biased region" description="Basic and acidic residues" evidence="1">
    <location>
        <begin position="399"/>
        <end position="409"/>
    </location>
</feature>
<organism evidence="3 4">
    <name type="scientific">Lophiotrema nucula</name>
    <dbReference type="NCBI Taxonomy" id="690887"/>
    <lineage>
        <taxon>Eukaryota</taxon>
        <taxon>Fungi</taxon>
        <taxon>Dikarya</taxon>
        <taxon>Ascomycota</taxon>
        <taxon>Pezizomycotina</taxon>
        <taxon>Dothideomycetes</taxon>
        <taxon>Pleosporomycetidae</taxon>
        <taxon>Pleosporales</taxon>
        <taxon>Lophiotremataceae</taxon>
        <taxon>Lophiotrema</taxon>
    </lineage>
</organism>
<gene>
    <name evidence="3" type="ORF">BDV96DRAFT_612589</name>
</gene>
<evidence type="ECO:0000313" key="3">
    <source>
        <dbReference type="EMBL" id="KAF2115215.1"/>
    </source>
</evidence>
<accession>A0A6A5Z7E8</accession>
<name>A0A6A5Z7E8_9PLEO</name>
<feature type="domain" description="Tetrapyrrole biosynthesis uroporphyrinogen III synthase" evidence="2">
    <location>
        <begin position="35"/>
        <end position="299"/>
    </location>
</feature>
<dbReference type="GO" id="GO:0005829">
    <property type="term" value="C:cytosol"/>
    <property type="evidence" value="ECO:0007669"/>
    <property type="project" value="TreeGrafter"/>
</dbReference>
<dbReference type="Proteomes" id="UP000799770">
    <property type="component" value="Unassembled WGS sequence"/>
</dbReference>
<dbReference type="Gene3D" id="3.40.50.10090">
    <property type="match status" value="2"/>
</dbReference>
<feature type="compositionally biased region" description="Basic and acidic residues" evidence="1">
    <location>
        <begin position="645"/>
        <end position="666"/>
    </location>
</feature>
<evidence type="ECO:0000256" key="1">
    <source>
        <dbReference type="SAM" id="MobiDB-lite"/>
    </source>
</evidence>
<keyword evidence="4" id="KW-1185">Reference proteome</keyword>